<evidence type="ECO:0000259" key="1">
    <source>
        <dbReference type="PROSITE" id="PS50995"/>
    </source>
</evidence>
<dbReference type="Pfam" id="PF12802">
    <property type="entry name" value="MarR_2"/>
    <property type="match status" value="1"/>
</dbReference>
<dbReference type="InterPro" id="IPR036390">
    <property type="entry name" value="WH_DNA-bd_sf"/>
</dbReference>
<accession>A0ABR9WVH6</accession>
<sequence>MAETRNARTSDDHGYRLQEQIGFLLRKAYQRNCTIFADKVEGALTPMQFALMHRLAEDGPTSQNMLGRAVAMDGATTKGVVDRLSARGLLRTERDPSDRRRHVVSLTAEGITLLEFATEAAIAVRGEMLAPLSTREQRTLIRLLGRIA</sequence>
<dbReference type="EMBL" id="JADFFK010000001">
    <property type="protein sequence ID" value="MBE9635288.1"/>
    <property type="molecule type" value="Genomic_DNA"/>
</dbReference>
<dbReference type="GO" id="GO:0003677">
    <property type="term" value="F:DNA binding"/>
    <property type="evidence" value="ECO:0007669"/>
    <property type="project" value="UniProtKB-KW"/>
</dbReference>
<dbReference type="RefSeq" id="WP_194132638.1">
    <property type="nucleotide sequence ID" value="NZ_JADFFK010000001.1"/>
</dbReference>
<name>A0ABR9WVH6_9RHOB</name>
<dbReference type="PANTHER" id="PTHR33164:SF95">
    <property type="entry name" value="TRANSCRIPTIONAL REGULATOR"/>
    <property type="match status" value="1"/>
</dbReference>
<dbReference type="PROSITE" id="PS50995">
    <property type="entry name" value="HTH_MARR_2"/>
    <property type="match status" value="1"/>
</dbReference>
<dbReference type="PRINTS" id="PR00598">
    <property type="entry name" value="HTHMARR"/>
</dbReference>
<proteinExistence type="predicted"/>
<feature type="domain" description="HTH marR-type" evidence="1">
    <location>
        <begin position="18"/>
        <end position="148"/>
    </location>
</feature>
<organism evidence="2 3">
    <name type="scientific">Salipiger mangrovisoli</name>
    <dbReference type="NCBI Taxonomy" id="2865933"/>
    <lineage>
        <taxon>Bacteria</taxon>
        <taxon>Pseudomonadati</taxon>
        <taxon>Pseudomonadota</taxon>
        <taxon>Alphaproteobacteria</taxon>
        <taxon>Rhodobacterales</taxon>
        <taxon>Roseobacteraceae</taxon>
        <taxon>Salipiger</taxon>
    </lineage>
</organism>
<dbReference type="SMART" id="SM00347">
    <property type="entry name" value="HTH_MARR"/>
    <property type="match status" value="1"/>
</dbReference>
<keyword evidence="3" id="KW-1185">Reference proteome</keyword>
<dbReference type="Gene3D" id="1.10.10.10">
    <property type="entry name" value="Winged helix-like DNA-binding domain superfamily/Winged helix DNA-binding domain"/>
    <property type="match status" value="1"/>
</dbReference>
<reference evidence="2 3" key="1">
    <citation type="journal article" date="2021" name="Int. J. Syst. Evol. Microbiol.">
        <title>Salipiger mangrovisoli sp. nov., isolated from mangrove soil and the proposal for the reclassification of Paraphaeobacter pallidus as Salipiger pallidus comb. nov.</title>
        <authorList>
            <person name="Du J."/>
            <person name="Liu Y."/>
            <person name="Pei T."/>
            <person name="Deng M.R."/>
            <person name="Zhu H."/>
        </authorList>
    </citation>
    <scope>NUCLEOTIDE SEQUENCE [LARGE SCALE GENOMIC DNA]</scope>
    <source>
        <strain evidence="2 3">6D45A</strain>
    </source>
</reference>
<protein>
    <submittedName>
        <fullName evidence="2">Winged helix DNA-binding protein</fullName>
    </submittedName>
</protein>
<dbReference type="InterPro" id="IPR036388">
    <property type="entry name" value="WH-like_DNA-bd_sf"/>
</dbReference>
<gene>
    <name evidence="2" type="ORF">IQ782_00400</name>
</gene>
<dbReference type="InterPro" id="IPR000835">
    <property type="entry name" value="HTH_MarR-typ"/>
</dbReference>
<dbReference type="SUPFAM" id="SSF46785">
    <property type="entry name" value="Winged helix' DNA-binding domain"/>
    <property type="match status" value="1"/>
</dbReference>
<keyword evidence="2" id="KW-0238">DNA-binding</keyword>
<comment type="caution">
    <text evidence="2">The sequence shown here is derived from an EMBL/GenBank/DDBJ whole genome shotgun (WGS) entry which is preliminary data.</text>
</comment>
<dbReference type="PANTHER" id="PTHR33164">
    <property type="entry name" value="TRANSCRIPTIONAL REGULATOR, MARR FAMILY"/>
    <property type="match status" value="1"/>
</dbReference>
<evidence type="ECO:0000313" key="2">
    <source>
        <dbReference type="EMBL" id="MBE9635288.1"/>
    </source>
</evidence>
<evidence type="ECO:0000313" key="3">
    <source>
        <dbReference type="Proteomes" id="UP000607796"/>
    </source>
</evidence>
<dbReference type="InterPro" id="IPR039422">
    <property type="entry name" value="MarR/SlyA-like"/>
</dbReference>
<dbReference type="Proteomes" id="UP000607796">
    <property type="component" value="Unassembled WGS sequence"/>
</dbReference>